<keyword evidence="6 10" id="KW-0067">ATP-binding</keyword>
<dbReference type="SUPFAM" id="SSF52540">
    <property type="entry name" value="P-loop containing nucleoside triphosphate hydrolases"/>
    <property type="match status" value="1"/>
</dbReference>
<evidence type="ECO:0000313" key="11">
    <source>
        <dbReference type="Proteomes" id="UP000321893"/>
    </source>
</evidence>
<keyword evidence="8" id="KW-0406">Ion transport</keyword>
<evidence type="ECO:0000256" key="2">
    <source>
        <dbReference type="ARBA" id="ARBA00022448"/>
    </source>
</evidence>
<evidence type="ECO:0000256" key="3">
    <source>
        <dbReference type="ARBA" id="ARBA00022475"/>
    </source>
</evidence>
<keyword evidence="3" id="KW-1003">Cell membrane</keyword>
<dbReference type="Proteomes" id="UP000321893">
    <property type="component" value="Unassembled WGS sequence"/>
</dbReference>
<evidence type="ECO:0000256" key="1">
    <source>
        <dbReference type="ARBA" id="ARBA00004202"/>
    </source>
</evidence>
<accession>A0A511E1Z3</accession>
<keyword evidence="7" id="KW-0408">Iron</keyword>
<comment type="caution">
    <text evidence="10">The sequence shown here is derived from an EMBL/GenBank/DDBJ whole genome shotgun (WGS) entry which is preliminary data.</text>
</comment>
<dbReference type="STRING" id="1423764.FC95_GL000323"/>
<dbReference type="InterPro" id="IPR003593">
    <property type="entry name" value="AAA+_ATPase"/>
</dbReference>
<dbReference type="InterPro" id="IPR003439">
    <property type="entry name" value="ABC_transporter-like_ATP-bd"/>
</dbReference>
<dbReference type="PANTHER" id="PTHR42771">
    <property type="entry name" value="IRON(3+)-HYDROXAMATE IMPORT ATP-BINDING PROTEIN FHUC"/>
    <property type="match status" value="1"/>
</dbReference>
<name>A0A511E1Z3_LENKE</name>
<evidence type="ECO:0000256" key="9">
    <source>
        <dbReference type="ARBA" id="ARBA00023136"/>
    </source>
</evidence>
<dbReference type="GO" id="GO:0016887">
    <property type="term" value="F:ATP hydrolysis activity"/>
    <property type="evidence" value="ECO:0007669"/>
    <property type="project" value="InterPro"/>
</dbReference>
<evidence type="ECO:0000256" key="4">
    <source>
        <dbReference type="ARBA" id="ARBA00022496"/>
    </source>
</evidence>
<keyword evidence="5" id="KW-0547">Nucleotide-binding</keyword>
<dbReference type="PROSITE" id="PS50893">
    <property type="entry name" value="ABC_TRANSPORTER_2"/>
    <property type="match status" value="1"/>
</dbReference>
<dbReference type="PROSITE" id="PS00211">
    <property type="entry name" value="ABC_TRANSPORTER_1"/>
    <property type="match status" value="1"/>
</dbReference>
<keyword evidence="11" id="KW-1185">Reference proteome</keyword>
<evidence type="ECO:0000256" key="6">
    <source>
        <dbReference type="ARBA" id="ARBA00022840"/>
    </source>
</evidence>
<dbReference type="InterPro" id="IPR051535">
    <property type="entry name" value="Siderophore_ABC-ATPase"/>
</dbReference>
<reference evidence="10" key="1">
    <citation type="submission" date="2019-07" db="EMBL/GenBank/DDBJ databases">
        <title>Whole genome shotgun sequence of Lactobacillus kefiri NBRC 15888.</title>
        <authorList>
            <person name="Hosoyama A."/>
            <person name="Uohara A."/>
            <person name="Ohji S."/>
            <person name="Ichikawa N."/>
        </authorList>
    </citation>
    <scope>NUCLEOTIDE SEQUENCE [LARGE SCALE GENOMIC DNA]</scope>
    <source>
        <strain evidence="10">NBRC 15888</strain>
    </source>
</reference>
<keyword evidence="4" id="KW-0410">Iron transport</keyword>
<dbReference type="GeneID" id="71565961"/>
<dbReference type="GO" id="GO:0005886">
    <property type="term" value="C:plasma membrane"/>
    <property type="evidence" value="ECO:0007669"/>
    <property type="project" value="UniProtKB-SubCell"/>
</dbReference>
<gene>
    <name evidence="10" type="ORF">LKE01_22680</name>
</gene>
<keyword evidence="9" id="KW-0472">Membrane</keyword>
<dbReference type="GO" id="GO:0005524">
    <property type="term" value="F:ATP binding"/>
    <property type="evidence" value="ECO:0007669"/>
    <property type="project" value="UniProtKB-KW"/>
</dbReference>
<dbReference type="InterPro" id="IPR027417">
    <property type="entry name" value="P-loop_NTPase"/>
</dbReference>
<dbReference type="Gene3D" id="3.40.50.300">
    <property type="entry name" value="P-loop containing nucleotide triphosphate hydrolases"/>
    <property type="match status" value="1"/>
</dbReference>
<dbReference type="OrthoDB" id="9787851at2"/>
<protein>
    <submittedName>
        <fullName evidence="10">Iron ABC transporter ATP-binding protein</fullName>
    </submittedName>
</protein>
<dbReference type="SMART" id="SM00382">
    <property type="entry name" value="AAA"/>
    <property type="match status" value="1"/>
</dbReference>
<evidence type="ECO:0000256" key="7">
    <source>
        <dbReference type="ARBA" id="ARBA00023004"/>
    </source>
</evidence>
<dbReference type="RefSeq" id="WP_054769874.1">
    <property type="nucleotide sequence ID" value="NZ_BJVK01000063.1"/>
</dbReference>
<dbReference type="PANTHER" id="PTHR42771:SF2">
    <property type="entry name" value="IRON(3+)-HYDROXAMATE IMPORT ATP-BINDING PROTEIN FHUC"/>
    <property type="match status" value="1"/>
</dbReference>
<dbReference type="InterPro" id="IPR017871">
    <property type="entry name" value="ABC_transporter-like_CS"/>
</dbReference>
<keyword evidence="2" id="KW-0813">Transport</keyword>
<dbReference type="FunFam" id="3.40.50.300:FF:000134">
    <property type="entry name" value="Iron-enterobactin ABC transporter ATP-binding protein"/>
    <property type="match status" value="1"/>
</dbReference>
<dbReference type="GO" id="GO:0006826">
    <property type="term" value="P:iron ion transport"/>
    <property type="evidence" value="ECO:0007669"/>
    <property type="project" value="UniProtKB-KW"/>
</dbReference>
<proteinExistence type="predicted"/>
<dbReference type="EMBL" id="BJVK01000063">
    <property type="protein sequence ID" value="GEL29448.1"/>
    <property type="molecule type" value="Genomic_DNA"/>
</dbReference>
<evidence type="ECO:0000256" key="5">
    <source>
        <dbReference type="ARBA" id="ARBA00022741"/>
    </source>
</evidence>
<dbReference type="Pfam" id="PF00005">
    <property type="entry name" value="ABC_tran"/>
    <property type="match status" value="1"/>
</dbReference>
<sequence>MELNQVSYHYPHQPMLLNKVTATIPTGRILSIIGPNGAGKSTLLKLMAGILKPSAGEIDLNNRSISTIPRKALATKIAVVSQQNNVFDDMQVMDVVKMGRLSHHHLLANISDDEVAEYIQATHLSQLASRSLSSLSGGQRQRVWLASALAQDPEYLLLDEPTTYLDMHYQAKLMTILKQLNQQKHITIIMVLHDINQAFKISDELWLVKAGRLIETGQPEKCYNRDLLASIFNTNIQIVDVPSYGKYIVEIPD</sequence>
<organism evidence="10 11">
    <name type="scientific">Lentilactobacillus kefiri</name>
    <name type="common">Lactobacillus kefiri</name>
    <dbReference type="NCBI Taxonomy" id="33962"/>
    <lineage>
        <taxon>Bacteria</taxon>
        <taxon>Bacillati</taxon>
        <taxon>Bacillota</taxon>
        <taxon>Bacilli</taxon>
        <taxon>Lactobacillales</taxon>
        <taxon>Lactobacillaceae</taxon>
        <taxon>Lentilactobacillus</taxon>
    </lineage>
</organism>
<evidence type="ECO:0000256" key="8">
    <source>
        <dbReference type="ARBA" id="ARBA00023065"/>
    </source>
</evidence>
<dbReference type="CDD" id="cd03214">
    <property type="entry name" value="ABC_Iron-Siderophores_B12_Hemin"/>
    <property type="match status" value="1"/>
</dbReference>
<evidence type="ECO:0000313" key="10">
    <source>
        <dbReference type="EMBL" id="GEL29448.1"/>
    </source>
</evidence>
<dbReference type="AlphaFoldDB" id="A0A511E1Z3"/>
<comment type="subcellular location">
    <subcellularLocation>
        <location evidence="1">Cell membrane</location>
        <topology evidence="1">Peripheral membrane protein</topology>
    </subcellularLocation>
</comment>